<keyword evidence="3" id="KW-1185">Reference proteome</keyword>
<keyword evidence="2" id="KW-0489">Methyltransferase</keyword>
<gene>
    <name evidence="2" type="ORF">SOP97_15220</name>
</gene>
<feature type="domain" description="Methyltransferase" evidence="1">
    <location>
        <begin position="117"/>
        <end position="241"/>
    </location>
</feature>
<comment type="caution">
    <text evidence="2">The sequence shown here is derived from an EMBL/GenBank/DDBJ whole genome shotgun (WGS) entry which is preliminary data.</text>
</comment>
<accession>A0ABU5PCC0</accession>
<proteinExistence type="predicted"/>
<dbReference type="InterPro" id="IPR025714">
    <property type="entry name" value="Methyltranfer_dom"/>
</dbReference>
<dbReference type="EMBL" id="JAYEET010000045">
    <property type="protein sequence ID" value="MEA1607153.1"/>
    <property type="molecule type" value="Genomic_DNA"/>
</dbReference>
<sequence length="424" mass="47569">MPTTTPALPLENADLLQRFNALDHFLSEHQALWRPRPFVHYPAIPWEAEHPQLADWLKAQSLEHAEAAHNQPHLLQAPAPFAQLAAQAHQLSQVGELAPLPTPALPARFSAGVPGRKWQQIDAFAHRLNFTDKPQHWLDWCAGKGHLGRRLAHNGAALTCLEYNPELIKSGQQLSKKLGIDAAHIQQDVLADTAAAQLRAHHTPVALHACGDLHTRLLQLASQVGCQQLAVAPCCYNRIRTALYQPLSTSAQASALQLSIDDLGLPLNETVTAGARVRRQRDQSMAWRLAFDLLQRQLRGIDAYLPTPSLPPAWLDKPFADYCQDLAALKQLPAPTTEDWQQLEHRGWQRLAEVRNLELLRGLFRRPLEVWLLLDRALFLQEQGYSMRIGTFCASQQSPRNLLLLAERQPKLHTTSVDNSVDRF</sequence>
<dbReference type="PANTHER" id="PTHR13369">
    <property type="match status" value="1"/>
</dbReference>
<dbReference type="Proteomes" id="UP001292571">
    <property type="component" value="Unassembled WGS sequence"/>
</dbReference>
<evidence type="ECO:0000313" key="2">
    <source>
        <dbReference type="EMBL" id="MEA1607153.1"/>
    </source>
</evidence>
<dbReference type="InterPro" id="IPR029063">
    <property type="entry name" value="SAM-dependent_MTases_sf"/>
</dbReference>
<evidence type="ECO:0000313" key="3">
    <source>
        <dbReference type="Proteomes" id="UP001292571"/>
    </source>
</evidence>
<dbReference type="GO" id="GO:0008168">
    <property type="term" value="F:methyltransferase activity"/>
    <property type="evidence" value="ECO:0007669"/>
    <property type="project" value="UniProtKB-KW"/>
</dbReference>
<evidence type="ECO:0000259" key="1">
    <source>
        <dbReference type="Pfam" id="PF13679"/>
    </source>
</evidence>
<dbReference type="GO" id="GO:0032259">
    <property type="term" value="P:methylation"/>
    <property type="evidence" value="ECO:0007669"/>
    <property type="project" value="UniProtKB-KW"/>
</dbReference>
<dbReference type="RefSeq" id="WP_322949963.1">
    <property type="nucleotide sequence ID" value="NZ_JAYEET010000045.1"/>
</dbReference>
<dbReference type="Gene3D" id="3.40.50.150">
    <property type="entry name" value="Vaccinia Virus protein VP39"/>
    <property type="match status" value="1"/>
</dbReference>
<protein>
    <submittedName>
        <fullName evidence="2">Methyltransferase</fullName>
    </submittedName>
</protein>
<reference evidence="2 3" key="1">
    <citation type="submission" date="2023-12" db="EMBL/GenBank/DDBJ databases">
        <title>Pseudomonas sp. T5W1.</title>
        <authorList>
            <person name="Maltman C."/>
        </authorList>
    </citation>
    <scope>NUCLEOTIDE SEQUENCE [LARGE SCALE GENOMIC DNA]</scope>
    <source>
        <strain evidence="2 3">T5W1</strain>
    </source>
</reference>
<dbReference type="SUPFAM" id="SSF53335">
    <property type="entry name" value="S-adenosyl-L-methionine-dependent methyltransferases"/>
    <property type="match status" value="1"/>
</dbReference>
<dbReference type="Pfam" id="PF13679">
    <property type="entry name" value="Methyltransf_32"/>
    <property type="match status" value="1"/>
</dbReference>
<keyword evidence="2" id="KW-0808">Transferase</keyword>
<name>A0ABU5PCC0_9PSED</name>
<dbReference type="PANTHER" id="PTHR13369:SF0">
    <property type="entry name" value="GLUTATHIONE S-TRANSFERASE C-TERMINAL DOMAIN-CONTAINING PROTEIN"/>
    <property type="match status" value="1"/>
</dbReference>
<organism evidence="2 3">
    <name type="scientific">Pseudomonas spirodelae</name>
    <dbReference type="NCBI Taxonomy" id="3101751"/>
    <lineage>
        <taxon>Bacteria</taxon>
        <taxon>Pseudomonadati</taxon>
        <taxon>Pseudomonadota</taxon>
        <taxon>Gammaproteobacteria</taxon>
        <taxon>Pseudomonadales</taxon>
        <taxon>Pseudomonadaceae</taxon>
        <taxon>Pseudomonas</taxon>
    </lineage>
</organism>